<dbReference type="AlphaFoldDB" id="A0A031JVN4"/>
<reference evidence="2 3" key="1">
    <citation type="submission" date="2014-03" db="EMBL/GenBank/DDBJ databases">
        <title>Whole genome sequence of Novosphingobium resinovorum KF1.</title>
        <authorList>
            <person name="Gan H.M."/>
            <person name="Gan H.Y."/>
            <person name="Chew T.H."/>
            <person name="Savka M.A."/>
        </authorList>
    </citation>
    <scope>NUCLEOTIDE SEQUENCE [LARGE SCALE GENOMIC DNA]</scope>
    <source>
        <strain evidence="2 3">KF1</strain>
    </source>
</reference>
<sequence length="52" mass="6223">MTSGAEIPFRRSRFARGTGSLLFDRQREMHQREAEKREEPMRIWSKGHFVES</sequence>
<evidence type="ECO:0000313" key="2">
    <source>
        <dbReference type="EMBL" id="EZP80437.1"/>
    </source>
</evidence>
<accession>A0A031JVN4</accession>
<protein>
    <submittedName>
        <fullName evidence="2">Uncharacterized protein</fullName>
    </submittedName>
</protein>
<evidence type="ECO:0000256" key="1">
    <source>
        <dbReference type="SAM" id="MobiDB-lite"/>
    </source>
</evidence>
<gene>
    <name evidence="2" type="ORF">BV97_03524</name>
</gene>
<proteinExistence type="predicted"/>
<dbReference type="RefSeq" id="WP_172705215.1">
    <property type="nucleotide sequence ID" value="NZ_BSFC01000044.1"/>
</dbReference>
<dbReference type="PATRIC" id="fig|158500.4.peg.3595"/>
<dbReference type="EMBL" id="JFYZ01000017">
    <property type="protein sequence ID" value="EZP80437.1"/>
    <property type="molecule type" value="Genomic_DNA"/>
</dbReference>
<name>A0A031JVN4_9SPHN</name>
<feature type="compositionally biased region" description="Basic and acidic residues" evidence="1">
    <location>
        <begin position="24"/>
        <end position="41"/>
    </location>
</feature>
<feature type="region of interest" description="Disordered" evidence="1">
    <location>
        <begin position="22"/>
        <end position="52"/>
    </location>
</feature>
<dbReference type="Proteomes" id="UP000024329">
    <property type="component" value="Unassembled WGS sequence"/>
</dbReference>
<organism evidence="2 3">
    <name type="scientific">Novosphingobium resinovorum</name>
    <dbReference type="NCBI Taxonomy" id="158500"/>
    <lineage>
        <taxon>Bacteria</taxon>
        <taxon>Pseudomonadati</taxon>
        <taxon>Pseudomonadota</taxon>
        <taxon>Alphaproteobacteria</taxon>
        <taxon>Sphingomonadales</taxon>
        <taxon>Sphingomonadaceae</taxon>
        <taxon>Novosphingobium</taxon>
    </lineage>
</organism>
<comment type="caution">
    <text evidence="2">The sequence shown here is derived from an EMBL/GenBank/DDBJ whole genome shotgun (WGS) entry which is preliminary data.</text>
</comment>
<evidence type="ECO:0000313" key="3">
    <source>
        <dbReference type="Proteomes" id="UP000024329"/>
    </source>
</evidence>